<dbReference type="CDD" id="cd02440">
    <property type="entry name" value="AdoMet_MTases"/>
    <property type="match status" value="1"/>
</dbReference>
<dbReference type="PANTHER" id="PTHR22807:SF53">
    <property type="entry name" value="RIBOSOMAL RNA SMALL SUBUNIT METHYLTRANSFERASE B-RELATED"/>
    <property type="match status" value="1"/>
</dbReference>
<proteinExistence type="inferred from homology"/>
<comment type="similarity">
    <text evidence="5">Belongs to the class I-like SAM-binding methyltransferase superfamily. RsmB/NOP family.</text>
</comment>
<dbReference type="GO" id="GO:0001510">
    <property type="term" value="P:RNA methylation"/>
    <property type="evidence" value="ECO:0007669"/>
    <property type="project" value="InterPro"/>
</dbReference>
<protein>
    <submittedName>
        <fullName evidence="7">16S rRNA (Cytosine967-C5)-methyltransferase</fullName>
    </submittedName>
</protein>
<keyword evidence="3 5" id="KW-0949">S-adenosyl-L-methionine</keyword>
<evidence type="ECO:0000313" key="8">
    <source>
        <dbReference type="Proteomes" id="UP000198914"/>
    </source>
</evidence>
<evidence type="ECO:0000256" key="2">
    <source>
        <dbReference type="ARBA" id="ARBA00022679"/>
    </source>
</evidence>
<dbReference type="InterPro" id="IPR001678">
    <property type="entry name" value="MeTrfase_RsmB-F_NOP2_dom"/>
</dbReference>
<evidence type="ECO:0000256" key="3">
    <source>
        <dbReference type="ARBA" id="ARBA00022691"/>
    </source>
</evidence>
<dbReference type="InterPro" id="IPR049560">
    <property type="entry name" value="MeTrfase_RsmB-F_NOP2_cat"/>
</dbReference>
<dbReference type="PANTHER" id="PTHR22807">
    <property type="entry name" value="NOP2 YEAST -RELATED NOL1/NOP2/FMU SUN DOMAIN-CONTAINING"/>
    <property type="match status" value="1"/>
</dbReference>
<feature type="active site" description="Nucleophile" evidence="5">
    <location>
        <position position="344"/>
    </location>
</feature>
<keyword evidence="4 5" id="KW-0694">RNA-binding</keyword>
<dbReference type="RefSeq" id="WP_092644034.1">
    <property type="nucleotide sequence ID" value="NZ_FNPX01000004.1"/>
</dbReference>
<name>A0A1H3NSY6_9RHOB</name>
<feature type="domain" description="SAM-dependent MTase RsmB/NOP-type" evidence="6">
    <location>
        <begin position="140"/>
        <end position="392"/>
    </location>
</feature>
<comment type="caution">
    <text evidence="5">Lacks conserved residue(s) required for the propagation of feature annotation.</text>
</comment>
<evidence type="ECO:0000313" key="7">
    <source>
        <dbReference type="EMBL" id="SDY91908.1"/>
    </source>
</evidence>
<reference evidence="8" key="1">
    <citation type="submission" date="2016-10" db="EMBL/GenBank/DDBJ databases">
        <authorList>
            <person name="Varghese N."/>
            <person name="Submissions S."/>
        </authorList>
    </citation>
    <scope>NUCLEOTIDE SEQUENCE [LARGE SCALE GENOMIC DNA]</scope>
    <source>
        <strain evidence="8">DSM 100420</strain>
    </source>
</reference>
<dbReference type="Gene3D" id="3.30.70.1170">
    <property type="entry name" value="Sun protein, domain 3"/>
    <property type="match status" value="1"/>
</dbReference>
<dbReference type="SUPFAM" id="SSF53335">
    <property type="entry name" value="S-adenosyl-L-methionine-dependent methyltransferases"/>
    <property type="match status" value="1"/>
</dbReference>
<dbReference type="Gene3D" id="3.40.50.150">
    <property type="entry name" value="Vaccinia Virus protein VP39"/>
    <property type="match status" value="1"/>
</dbReference>
<dbReference type="AlphaFoldDB" id="A0A1H3NSY6"/>
<dbReference type="STRING" id="1244108.SAMN05444004_10496"/>
<organism evidence="7 8">
    <name type="scientific">Jannaschia faecimaris</name>
    <dbReference type="NCBI Taxonomy" id="1244108"/>
    <lineage>
        <taxon>Bacteria</taxon>
        <taxon>Pseudomonadati</taxon>
        <taxon>Pseudomonadota</taxon>
        <taxon>Alphaproteobacteria</taxon>
        <taxon>Rhodobacterales</taxon>
        <taxon>Roseobacteraceae</taxon>
        <taxon>Jannaschia</taxon>
    </lineage>
</organism>
<dbReference type="Pfam" id="PF22458">
    <property type="entry name" value="RsmF-B_ferredox"/>
    <property type="match status" value="1"/>
</dbReference>
<gene>
    <name evidence="7" type="ORF">SAMN05444004_10496</name>
</gene>
<dbReference type="GO" id="GO:0003723">
    <property type="term" value="F:RNA binding"/>
    <property type="evidence" value="ECO:0007669"/>
    <property type="project" value="UniProtKB-UniRule"/>
</dbReference>
<dbReference type="GO" id="GO:0008173">
    <property type="term" value="F:RNA methyltransferase activity"/>
    <property type="evidence" value="ECO:0007669"/>
    <property type="project" value="InterPro"/>
</dbReference>
<feature type="binding site" evidence="5">
    <location>
        <position position="253"/>
    </location>
    <ligand>
        <name>S-adenosyl-L-methionine</name>
        <dbReference type="ChEBI" id="CHEBI:59789"/>
    </ligand>
</feature>
<evidence type="ECO:0000259" key="6">
    <source>
        <dbReference type="PROSITE" id="PS51686"/>
    </source>
</evidence>
<evidence type="ECO:0000256" key="4">
    <source>
        <dbReference type="ARBA" id="ARBA00022884"/>
    </source>
</evidence>
<evidence type="ECO:0000256" key="5">
    <source>
        <dbReference type="PROSITE-ProRule" id="PRU01023"/>
    </source>
</evidence>
<dbReference type="Proteomes" id="UP000198914">
    <property type="component" value="Unassembled WGS sequence"/>
</dbReference>
<dbReference type="OrthoDB" id="9810297at2"/>
<dbReference type="InterPro" id="IPR029063">
    <property type="entry name" value="SAM-dependent_MTases_sf"/>
</dbReference>
<accession>A0A1H3NSY6</accession>
<keyword evidence="1 5" id="KW-0489">Methyltransferase</keyword>
<dbReference type="PROSITE" id="PS51686">
    <property type="entry name" value="SAM_MT_RSMB_NOP"/>
    <property type="match status" value="1"/>
</dbReference>
<keyword evidence="8" id="KW-1185">Reference proteome</keyword>
<sequence>MMPGARVQAAIEVLDRILAGDAAEKALTVWARGSRFAGSKDRAAVRDHVFDALRMLRSGSWAGGIYGMPVEYDGRSVLAGVLSLQGADLGVLFSGQGHAPAPLDPLPVAPDAAPDAVNLDCPDWLLPLLRRDLGGDADVVLQALRTRAPVFLRVNAARISTSDLIARLTSEGVAVVPDDTAPTAVRLDGTPRGLTNLPSFQEGLWELQDAGSQSLIARLPSTKGMRVLDLCAGGGGKALALAARGDVTVLAHDADPARMSDIPVRAERAGVNIKRLSAPEDDAPFDAVIADVPCSGSGSWRRAPDAKWRLTPERLDELTALQREILRRAIAMVRPGGWVAYMTCSILARENAELVDAVLADTGGLELGDRWSCLPQEGRGDGFHLSVINRRV</sequence>
<dbReference type="PRINTS" id="PR02008">
    <property type="entry name" value="RCMTFAMILY"/>
</dbReference>
<dbReference type="Pfam" id="PF01189">
    <property type="entry name" value="Methyltr_RsmB-F"/>
    <property type="match status" value="1"/>
</dbReference>
<feature type="binding site" evidence="5">
    <location>
        <position position="291"/>
    </location>
    <ligand>
        <name>S-adenosyl-L-methionine</name>
        <dbReference type="ChEBI" id="CHEBI:59789"/>
    </ligand>
</feature>
<keyword evidence="2 5" id="KW-0808">Transferase</keyword>
<dbReference type="InterPro" id="IPR023267">
    <property type="entry name" value="RCMT"/>
</dbReference>
<evidence type="ECO:0000256" key="1">
    <source>
        <dbReference type="ARBA" id="ARBA00022603"/>
    </source>
</evidence>
<dbReference type="InterPro" id="IPR054728">
    <property type="entry name" value="RsmB-like_ferredoxin"/>
</dbReference>
<dbReference type="EMBL" id="FNPX01000004">
    <property type="protein sequence ID" value="SDY91908.1"/>
    <property type="molecule type" value="Genomic_DNA"/>
</dbReference>